<dbReference type="PANTHER" id="PTHR11200:SF300">
    <property type="entry name" value="TYPE II INOSITOL 1,4,5-TRISPHOSPHATE 5-PHOSPHATASE"/>
    <property type="match status" value="1"/>
</dbReference>
<reference evidence="3" key="1">
    <citation type="submission" date="2021-01" db="EMBL/GenBank/DDBJ databases">
        <authorList>
            <person name="Corre E."/>
            <person name="Pelletier E."/>
            <person name="Niang G."/>
            <person name="Scheremetjew M."/>
            <person name="Finn R."/>
            <person name="Kale V."/>
            <person name="Holt S."/>
            <person name="Cochrane G."/>
            <person name="Meng A."/>
            <person name="Brown T."/>
            <person name="Cohen L."/>
        </authorList>
    </citation>
    <scope>NUCLEOTIDE SEQUENCE</scope>
    <source>
        <strain evidence="3">UTEX LB 2760</strain>
    </source>
</reference>
<evidence type="ECO:0000259" key="2">
    <source>
        <dbReference type="SMART" id="SM00128"/>
    </source>
</evidence>
<dbReference type="InterPro" id="IPR036691">
    <property type="entry name" value="Endo/exonu/phosph_ase_sf"/>
</dbReference>
<dbReference type="Gene3D" id="3.60.10.10">
    <property type="entry name" value="Endonuclease/exonuclease/phosphatase"/>
    <property type="match status" value="1"/>
</dbReference>
<accession>A0A7S0BSZ2</accession>
<feature type="domain" description="Inositol polyphosphate-related phosphatase" evidence="2">
    <location>
        <begin position="144"/>
        <end position="470"/>
    </location>
</feature>
<proteinExistence type="predicted"/>
<dbReference type="GO" id="GO:0004439">
    <property type="term" value="F:phosphatidylinositol-4,5-bisphosphate 5-phosphatase activity"/>
    <property type="evidence" value="ECO:0007669"/>
    <property type="project" value="TreeGrafter"/>
</dbReference>
<dbReference type="GO" id="GO:0046856">
    <property type="term" value="P:phosphatidylinositol dephosphorylation"/>
    <property type="evidence" value="ECO:0007669"/>
    <property type="project" value="InterPro"/>
</dbReference>
<name>A0A7S0BSZ2_9RHOD</name>
<dbReference type="PANTHER" id="PTHR11200">
    <property type="entry name" value="INOSITOL 5-PHOSPHATASE"/>
    <property type="match status" value="1"/>
</dbReference>
<dbReference type="AlphaFoldDB" id="A0A7S0BSZ2"/>
<dbReference type="EMBL" id="HBEK01021623">
    <property type="protein sequence ID" value="CAD8401846.1"/>
    <property type="molecule type" value="Transcribed_RNA"/>
</dbReference>
<evidence type="ECO:0000313" key="3">
    <source>
        <dbReference type="EMBL" id="CAD8401846.1"/>
    </source>
</evidence>
<feature type="region of interest" description="Disordered" evidence="1">
    <location>
        <begin position="72"/>
        <end position="128"/>
    </location>
</feature>
<dbReference type="Pfam" id="PF22669">
    <property type="entry name" value="Exo_endo_phos2"/>
    <property type="match status" value="1"/>
</dbReference>
<evidence type="ECO:0000256" key="1">
    <source>
        <dbReference type="SAM" id="MobiDB-lite"/>
    </source>
</evidence>
<dbReference type="SUPFAM" id="SSF56219">
    <property type="entry name" value="DNase I-like"/>
    <property type="match status" value="1"/>
</dbReference>
<sequence>MKRWTPMLASEEIGPGVSSNSVVASELLLEEDLNGISEWAPLSSSSSRMRYGISGSLSDSLRDSGVSTELLEQMPHEGLPNGIPGTERADRQRKQPSLGDSVVMSPLSMEGLPDSGEPLASPRGRRDWVSRQVEERESEFTQYQDLTVFAGTWNVCAAEPTMDLKDWLFVNGRKSDVYVVGLQEVQPLKSVSALITNPSCGKRWSEHIASALAREGDYVRVCEKQMVGIVLLVFVRAPLEHDVRDLVVMEAGTGFMSAGGNKGAVCVRFQIRETSFCCVACHLAAQQDSVARRKKDYREILRKIFFVKDDGEEDLPRGVANPKSIREHDIVLWLGDLNYRIDMDSASVLKAINQNEFGKLFAQDQFVTERAGDHTLFEGFREAPIVFAPTYKTRKAGEGYEVGKDGIPKRPPSWTDRILWRTAPHLLGSNMSADQKSLVMQCLDYEKSLIWGSDHRPVFAQFLVKVKEVDEAERARVYREVYESLVPEVKLDSDWLRLPRYRRGRAAEMNLVVKNAGMVPLRLEVQNLPASVASFPMAATLHSGEQVILRITVDSSFGDERKASWDGAAAFRETFDITVEDGQTRKVTVASSRR</sequence>
<gene>
    <name evidence="3" type="ORF">RMAR0315_LOCUS11850</name>
</gene>
<protein>
    <recommendedName>
        <fullName evidence="2">Inositol polyphosphate-related phosphatase domain-containing protein</fullName>
    </recommendedName>
</protein>
<dbReference type="InterPro" id="IPR046985">
    <property type="entry name" value="IP5"/>
</dbReference>
<dbReference type="SMART" id="SM00128">
    <property type="entry name" value="IPPc"/>
    <property type="match status" value="1"/>
</dbReference>
<organism evidence="3">
    <name type="scientific">Rhodosorus marinus</name>
    <dbReference type="NCBI Taxonomy" id="101924"/>
    <lineage>
        <taxon>Eukaryota</taxon>
        <taxon>Rhodophyta</taxon>
        <taxon>Stylonematophyceae</taxon>
        <taxon>Stylonematales</taxon>
        <taxon>Stylonemataceae</taxon>
        <taxon>Rhodosorus</taxon>
    </lineage>
</organism>
<dbReference type="InterPro" id="IPR000300">
    <property type="entry name" value="IPPc"/>
</dbReference>